<dbReference type="GO" id="GO:0052816">
    <property type="term" value="F:long-chain fatty acyl-CoA hydrolase activity"/>
    <property type="evidence" value="ECO:0007669"/>
    <property type="project" value="TreeGrafter"/>
</dbReference>
<dbReference type="GO" id="GO:0005829">
    <property type="term" value="C:cytosol"/>
    <property type="evidence" value="ECO:0007669"/>
    <property type="project" value="TreeGrafter"/>
</dbReference>
<proteinExistence type="predicted"/>
<accession>A0AAV6YPV7</accession>
<dbReference type="GO" id="GO:0052689">
    <property type="term" value="F:carboxylic ester hydrolase activity"/>
    <property type="evidence" value="ECO:0007669"/>
    <property type="project" value="UniProtKB-KW"/>
</dbReference>
<keyword evidence="6" id="KW-1185">Reference proteome</keyword>
<feature type="region of interest" description="Disordered" evidence="3">
    <location>
        <begin position="65"/>
        <end position="85"/>
    </location>
</feature>
<dbReference type="InterPro" id="IPR033120">
    <property type="entry name" value="HOTDOG_ACOT"/>
</dbReference>
<dbReference type="InterPro" id="IPR040170">
    <property type="entry name" value="Cytosol_ACT"/>
</dbReference>
<dbReference type="PANTHER" id="PTHR11049:SF1">
    <property type="entry name" value="ACYL-COENZYME A THIOESTERASE 11"/>
    <property type="match status" value="1"/>
</dbReference>
<evidence type="ECO:0000313" key="5">
    <source>
        <dbReference type="EMBL" id="KAG8537745.1"/>
    </source>
</evidence>
<dbReference type="PANTHER" id="PTHR11049">
    <property type="entry name" value="ACYL COENZYME A THIOESTER HYDROLASE"/>
    <property type="match status" value="1"/>
</dbReference>
<sequence>DLTNGKEWKVCQAFATFVAQPQGNKKVKLKPVTPVTGEEHLEHSIAAERRRMRLVHTDNIKDLLTRSTQQDERSREGSVNGEVLAQKTRVESVELVLPPHANHQGNTFGGQIMAWMENIATIAAR</sequence>
<name>A0AAV6YPV7_ENGPU</name>
<evidence type="ECO:0000313" key="6">
    <source>
        <dbReference type="Proteomes" id="UP000824782"/>
    </source>
</evidence>
<dbReference type="PROSITE" id="PS51770">
    <property type="entry name" value="HOTDOG_ACOT"/>
    <property type="match status" value="1"/>
</dbReference>
<keyword evidence="1" id="KW-0719">Serine esterase</keyword>
<evidence type="ECO:0000259" key="4">
    <source>
        <dbReference type="PROSITE" id="PS51770"/>
    </source>
</evidence>
<feature type="domain" description="HotDog ACOT-type" evidence="4">
    <location>
        <begin position="86"/>
        <end position="125"/>
    </location>
</feature>
<evidence type="ECO:0000256" key="2">
    <source>
        <dbReference type="ARBA" id="ARBA00022801"/>
    </source>
</evidence>
<feature type="non-terminal residue" evidence="5">
    <location>
        <position position="1"/>
    </location>
</feature>
<gene>
    <name evidence="5" type="ORF">GDO81_023991</name>
</gene>
<dbReference type="AlphaFoldDB" id="A0AAV6YPV7"/>
<dbReference type="Proteomes" id="UP000824782">
    <property type="component" value="Unassembled WGS sequence"/>
</dbReference>
<evidence type="ECO:0000256" key="3">
    <source>
        <dbReference type="SAM" id="MobiDB-lite"/>
    </source>
</evidence>
<feature type="compositionally biased region" description="Basic and acidic residues" evidence="3">
    <location>
        <begin position="65"/>
        <end position="76"/>
    </location>
</feature>
<dbReference type="GO" id="GO:0006637">
    <property type="term" value="P:acyl-CoA metabolic process"/>
    <property type="evidence" value="ECO:0007669"/>
    <property type="project" value="TreeGrafter"/>
</dbReference>
<dbReference type="Gene3D" id="3.10.129.10">
    <property type="entry name" value="Hotdog Thioesterase"/>
    <property type="match status" value="2"/>
</dbReference>
<dbReference type="SUPFAM" id="SSF54637">
    <property type="entry name" value="Thioesterase/thiol ester dehydrase-isomerase"/>
    <property type="match status" value="2"/>
</dbReference>
<organism evidence="5 6">
    <name type="scientific">Engystomops pustulosus</name>
    <name type="common">Tungara frog</name>
    <name type="synonym">Physalaemus pustulosus</name>
    <dbReference type="NCBI Taxonomy" id="76066"/>
    <lineage>
        <taxon>Eukaryota</taxon>
        <taxon>Metazoa</taxon>
        <taxon>Chordata</taxon>
        <taxon>Craniata</taxon>
        <taxon>Vertebrata</taxon>
        <taxon>Euteleostomi</taxon>
        <taxon>Amphibia</taxon>
        <taxon>Batrachia</taxon>
        <taxon>Anura</taxon>
        <taxon>Neobatrachia</taxon>
        <taxon>Hyloidea</taxon>
        <taxon>Leptodactylidae</taxon>
        <taxon>Leiuperinae</taxon>
        <taxon>Engystomops</taxon>
    </lineage>
</organism>
<evidence type="ECO:0000256" key="1">
    <source>
        <dbReference type="ARBA" id="ARBA00022487"/>
    </source>
</evidence>
<keyword evidence="2" id="KW-0378">Hydrolase</keyword>
<comment type="caution">
    <text evidence="5">The sequence shown here is derived from an EMBL/GenBank/DDBJ whole genome shotgun (WGS) entry which is preliminary data.</text>
</comment>
<reference evidence="5" key="1">
    <citation type="thesis" date="2020" institute="ProQuest LLC" country="789 East Eisenhower Parkway, Ann Arbor, MI, USA">
        <title>Comparative Genomics and Chromosome Evolution.</title>
        <authorList>
            <person name="Mudd A.B."/>
        </authorList>
    </citation>
    <scope>NUCLEOTIDE SEQUENCE</scope>
    <source>
        <strain evidence="5">237g6f4</strain>
        <tissue evidence="5">Blood</tissue>
    </source>
</reference>
<dbReference type="InterPro" id="IPR029069">
    <property type="entry name" value="HotDog_dom_sf"/>
</dbReference>
<protein>
    <recommendedName>
        <fullName evidence="4">HotDog ACOT-type domain-containing protein</fullName>
    </recommendedName>
</protein>
<dbReference type="EMBL" id="WNYA01027205">
    <property type="protein sequence ID" value="KAG8537745.1"/>
    <property type="molecule type" value="Genomic_DNA"/>
</dbReference>